<sequence length="479" mass="53361">MVSATDPDCGVNAMVNYTLGDGFGKQKEFEVRSATGEICISSSLDYENRNVYEFPVIATDRACENNQKSNQLEQPFSQQRLRFKMKCSVILLLAFAIHVAQLIPQDNFREILSVWRKTIEPYMSECMCETRATPDMTENFFQNGEITSDPCFKCSLKCYAQKLGIFSPSGNVNITILKDAAYGVDEATVLKCSHINHQDQCQKAFQMLMCLYNSIRPPQPRLPPSKPVQTYLSVTPASSKFRLYNPLSQYFLDGGRSEKKFDMDVARVNMLAFPKVMREFGLLSNTRKSSVTCMVAFGMYKKVSSLKRQLLEDLSGGLSTTAMVKIQVTDVNDNRPTFYPREYNVSLREGGASSSATTPLVVVAATDPDSGRYGSVVYRIVTGNDAGLFRIDKNSGEIFVSRPNLLSTRSQPFHHLNISASDGGGLKSIADAEVFISVIDSAQRPPIFEQTRYTYSIREDAKRDTFVGSVKAAVMDSGE</sequence>
<evidence type="ECO:0000313" key="12">
    <source>
        <dbReference type="Proteomes" id="UP000801492"/>
    </source>
</evidence>
<dbReference type="GO" id="GO:0005549">
    <property type="term" value="F:odorant binding"/>
    <property type="evidence" value="ECO:0007669"/>
    <property type="project" value="InterPro"/>
</dbReference>
<keyword evidence="3" id="KW-0732">Signal</keyword>
<dbReference type="FunFam" id="2.60.40.60:FF:000060">
    <property type="entry name" value="Putative cadherin-23"/>
    <property type="match status" value="1"/>
</dbReference>
<evidence type="ECO:0000256" key="3">
    <source>
        <dbReference type="ARBA" id="ARBA00022729"/>
    </source>
</evidence>
<dbReference type="SUPFAM" id="SSF47565">
    <property type="entry name" value="Insect pheromone/odorant-binding proteins"/>
    <property type="match status" value="1"/>
</dbReference>
<dbReference type="PROSITE" id="PS50268">
    <property type="entry name" value="CADHERIN_2"/>
    <property type="match status" value="3"/>
</dbReference>
<dbReference type="InterPro" id="IPR050971">
    <property type="entry name" value="Cadherin-domain_protein"/>
</dbReference>
<evidence type="ECO:0000256" key="2">
    <source>
        <dbReference type="ARBA" id="ARBA00022692"/>
    </source>
</evidence>
<evidence type="ECO:0000256" key="8">
    <source>
        <dbReference type="ARBA" id="ARBA00023136"/>
    </source>
</evidence>
<dbReference type="Gene3D" id="2.60.40.60">
    <property type="entry name" value="Cadherins"/>
    <property type="match status" value="3"/>
</dbReference>
<dbReference type="InterPro" id="IPR036728">
    <property type="entry name" value="PBP_GOBP_sf"/>
</dbReference>
<evidence type="ECO:0000256" key="4">
    <source>
        <dbReference type="ARBA" id="ARBA00022737"/>
    </source>
</evidence>
<dbReference type="PROSITE" id="PS00232">
    <property type="entry name" value="CADHERIN_1"/>
    <property type="match status" value="1"/>
</dbReference>
<dbReference type="GO" id="GO:0007156">
    <property type="term" value="P:homophilic cell adhesion via plasma membrane adhesion molecules"/>
    <property type="evidence" value="ECO:0007669"/>
    <property type="project" value="InterPro"/>
</dbReference>
<dbReference type="CDD" id="cd11304">
    <property type="entry name" value="Cadherin_repeat"/>
    <property type="match status" value="3"/>
</dbReference>
<feature type="domain" description="Cadherin" evidence="10">
    <location>
        <begin position="339"/>
        <end position="448"/>
    </location>
</feature>
<proteinExistence type="predicted"/>
<keyword evidence="7" id="KW-1133">Transmembrane helix</keyword>
<comment type="subcellular location">
    <subcellularLocation>
        <location evidence="1">Membrane</location>
    </subcellularLocation>
</comment>
<dbReference type="PANTHER" id="PTHR24025">
    <property type="entry name" value="DESMOGLEIN FAMILY MEMBER"/>
    <property type="match status" value="1"/>
</dbReference>
<reference evidence="11" key="1">
    <citation type="submission" date="2019-08" db="EMBL/GenBank/DDBJ databases">
        <title>The genome of the North American firefly Photinus pyralis.</title>
        <authorList>
            <consortium name="Photinus pyralis genome working group"/>
            <person name="Fallon T.R."/>
            <person name="Sander Lower S.E."/>
            <person name="Weng J.-K."/>
        </authorList>
    </citation>
    <scope>NUCLEOTIDE SEQUENCE</scope>
    <source>
        <strain evidence="11">TRF0915ILg1</strain>
        <tissue evidence="11">Whole body</tissue>
    </source>
</reference>
<evidence type="ECO:0000259" key="10">
    <source>
        <dbReference type="PROSITE" id="PS50268"/>
    </source>
</evidence>
<evidence type="ECO:0000256" key="9">
    <source>
        <dbReference type="PROSITE-ProRule" id="PRU00043"/>
    </source>
</evidence>
<dbReference type="Proteomes" id="UP000801492">
    <property type="component" value="Unassembled WGS sequence"/>
</dbReference>
<accession>A0A8K0GJ69</accession>
<dbReference type="CDD" id="cd23992">
    <property type="entry name" value="PBP_GOBP"/>
    <property type="match status" value="1"/>
</dbReference>
<evidence type="ECO:0000256" key="1">
    <source>
        <dbReference type="ARBA" id="ARBA00004370"/>
    </source>
</evidence>
<dbReference type="SMART" id="SM00112">
    <property type="entry name" value="CA"/>
    <property type="match status" value="2"/>
</dbReference>
<comment type="caution">
    <text evidence="11">The sequence shown here is derived from an EMBL/GenBank/DDBJ whole genome shotgun (WGS) entry which is preliminary data.</text>
</comment>
<dbReference type="SMART" id="SM00708">
    <property type="entry name" value="PhBP"/>
    <property type="match status" value="1"/>
</dbReference>
<dbReference type="AlphaFoldDB" id="A0A8K0GJ69"/>
<protein>
    <recommendedName>
        <fullName evidence="10">Cadherin domain-containing protein</fullName>
    </recommendedName>
</protein>
<dbReference type="Gene3D" id="1.10.238.20">
    <property type="entry name" value="Pheromone/general odorant binding protein domain"/>
    <property type="match status" value="1"/>
</dbReference>
<organism evidence="11 12">
    <name type="scientific">Ignelater luminosus</name>
    <name type="common">Cucubano</name>
    <name type="synonym">Pyrophorus luminosus</name>
    <dbReference type="NCBI Taxonomy" id="2038154"/>
    <lineage>
        <taxon>Eukaryota</taxon>
        <taxon>Metazoa</taxon>
        <taxon>Ecdysozoa</taxon>
        <taxon>Arthropoda</taxon>
        <taxon>Hexapoda</taxon>
        <taxon>Insecta</taxon>
        <taxon>Pterygota</taxon>
        <taxon>Neoptera</taxon>
        <taxon>Endopterygota</taxon>
        <taxon>Coleoptera</taxon>
        <taxon>Polyphaga</taxon>
        <taxon>Elateriformia</taxon>
        <taxon>Elateroidea</taxon>
        <taxon>Elateridae</taxon>
        <taxon>Agrypninae</taxon>
        <taxon>Pyrophorini</taxon>
        <taxon>Ignelater</taxon>
    </lineage>
</organism>
<evidence type="ECO:0000313" key="11">
    <source>
        <dbReference type="EMBL" id="KAF2901321.1"/>
    </source>
</evidence>
<evidence type="ECO:0000256" key="7">
    <source>
        <dbReference type="ARBA" id="ARBA00022989"/>
    </source>
</evidence>
<dbReference type="PANTHER" id="PTHR24025:SF22">
    <property type="entry name" value="CADHERIN DOMAIN-CONTAINING PROTEIN"/>
    <property type="match status" value="1"/>
</dbReference>
<keyword evidence="5 9" id="KW-0106">Calcium</keyword>
<dbReference type="OrthoDB" id="6252479at2759"/>
<dbReference type="EMBL" id="VTPC01001715">
    <property type="protein sequence ID" value="KAF2901321.1"/>
    <property type="molecule type" value="Genomic_DNA"/>
</dbReference>
<dbReference type="SUPFAM" id="SSF49313">
    <property type="entry name" value="Cadherin-like"/>
    <property type="match status" value="2"/>
</dbReference>
<dbReference type="GO" id="GO:0005911">
    <property type="term" value="C:cell-cell junction"/>
    <property type="evidence" value="ECO:0007669"/>
    <property type="project" value="TreeGrafter"/>
</dbReference>
<feature type="domain" description="Cadherin" evidence="10">
    <location>
        <begin position="2"/>
        <end position="62"/>
    </location>
</feature>
<evidence type="ECO:0000256" key="5">
    <source>
        <dbReference type="ARBA" id="ARBA00022837"/>
    </source>
</evidence>
<dbReference type="GO" id="GO:0005886">
    <property type="term" value="C:plasma membrane"/>
    <property type="evidence" value="ECO:0007669"/>
    <property type="project" value="InterPro"/>
</dbReference>
<keyword evidence="2" id="KW-0812">Transmembrane</keyword>
<gene>
    <name evidence="11" type="ORF">ILUMI_04864</name>
</gene>
<dbReference type="InterPro" id="IPR015919">
    <property type="entry name" value="Cadherin-like_sf"/>
</dbReference>
<keyword evidence="6" id="KW-0130">Cell adhesion</keyword>
<keyword evidence="4" id="KW-0677">Repeat</keyword>
<dbReference type="Pfam" id="PF01395">
    <property type="entry name" value="PBP_GOBP"/>
    <property type="match status" value="1"/>
</dbReference>
<dbReference type="InterPro" id="IPR006170">
    <property type="entry name" value="PBP/GOBP"/>
</dbReference>
<name>A0A8K0GJ69_IGNLU</name>
<dbReference type="InterPro" id="IPR002126">
    <property type="entry name" value="Cadherin-like_dom"/>
</dbReference>
<dbReference type="PRINTS" id="PR00205">
    <property type="entry name" value="CADHERIN"/>
</dbReference>
<evidence type="ECO:0000256" key="6">
    <source>
        <dbReference type="ARBA" id="ARBA00022889"/>
    </source>
</evidence>
<dbReference type="InterPro" id="IPR020894">
    <property type="entry name" value="Cadherin_CS"/>
</dbReference>
<keyword evidence="12" id="KW-1185">Reference proteome</keyword>
<dbReference type="Pfam" id="PF00028">
    <property type="entry name" value="Cadherin"/>
    <property type="match status" value="2"/>
</dbReference>
<dbReference type="GO" id="GO:0005509">
    <property type="term" value="F:calcium ion binding"/>
    <property type="evidence" value="ECO:0007669"/>
    <property type="project" value="UniProtKB-UniRule"/>
</dbReference>
<keyword evidence="8" id="KW-0472">Membrane</keyword>
<feature type="domain" description="Cadherin" evidence="10">
    <location>
        <begin position="317"/>
        <end position="338"/>
    </location>
</feature>